<dbReference type="InterPro" id="IPR036397">
    <property type="entry name" value="RNaseH_sf"/>
</dbReference>
<dbReference type="SUPFAM" id="SSF53098">
    <property type="entry name" value="Ribonuclease H-like"/>
    <property type="match status" value="1"/>
</dbReference>
<protein>
    <recommendedName>
        <fullName evidence="3">RNase H type-1 domain-containing protein</fullName>
    </recommendedName>
</protein>
<sequence length="78" mass="8592">MLNFDVSSFGDLGRGAIGVLQHQNGVILKKYCGLAGMETANEAEMKSLLQGIIVVEEFGARWITEGDLMNVIKWCKDM</sequence>
<organism evidence="1 2">
    <name type="scientific">Amborella trichopoda</name>
    <dbReference type="NCBI Taxonomy" id="13333"/>
    <lineage>
        <taxon>Eukaryota</taxon>
        <taxon>Viridiplantae</taxon>
        <taxon>Streptophyta</taxon>
        <taxon>Embryophyta</taxon>
        <taxon>Tracheophyta</taxon>
        <taxon>Spermatophyta</taxon>
        <taxon>Magnoliopsida</taxon>
        <taxon>Amborellales</taxon>
        <taxon>Amborellaceae</taxon>
        <taxon>Amborella</taxon>
    </lineage>
</organism>
<proteinExistence type="predicted"/>
<dbReference type="AlphaFoldDB" id="W1PGB9"/>
<gene>
    <name evidence="1" type="ORF">AMTR_s00163p00039200</name>
</gene>
<dbReference type="GO" id="GO:0003676">
    <property type="term" value="F:nucleic acid binding"/>
    <property type="evidence" value="ECO:0007669"/>
    <property type="project" value="InterPro"/>
</dbReference>
<evidence type="ECO:0000313" key="1">
    <source>
        <dbReference type="EMBL" id="ERN09052.1"/>
    </source>
</evidence>
<keyword evidence="2" id="KW-1185">Reference proteome</keyword>
<dbReference type="HOGENOM" id="CLU_2625305_0_0_1"/>
<name>W1PGB9_AMBTC</name>
<evidence type="ECO:0008006" key="3">
    <source>
        <dbReference type="Google" id="ProtNLM"/>
    </source>
</evidence>
<dbReference type="Gramene" id="ERN09052">
    <property type="protein sequence ID" value="ERN09052"/>
    <property type="gene ID" value="AMTR_s00163p00039200"/>
</dbReference>
<accession>W1PGB9</accession>
<dbReference type="Gene3D" id="3.30.420.10">
    <property type="entry name" value="Ribonuclease H-like superfamily/Ribonuclease H"/>
    <property type="match status" value="1"/>
</dbReference>
<reference evidence="2" key="1">
    <citation type="journal article" date="2013" name="Science">
        <title>The Amborella genome and the evolution of flowering plants.</title>
        <authorList>
            <consortium name="Amborella Genome Project"/>
        </authorList>
    </citation>
    <scope>NUCLEOTIDE SEQUENCE [LARGE SCALE GENOMIC DNA]</scope>
</reference>
<dbReference type="InterPro" id="IPR012337">
    <property type="entry name" value="RNaseH-like_sf"/>
</dbReference>
<dbReference type="EMBL" id="KI393052">
    <property type="protein sequence ID" value="ERN09052.1"/>
    <property type="molecule type" value="Genomic_DNA"/>
</dbReference>
<dbReference type="Proteomes" id="UP000017836">
    <property type="component" value="Unassembled WGS sequence"/>
</dbReference>
<evidence type="ECO:0000313" key="2">
    <source>
        <dbReference type="Proteomes" id="UP000017836"/>
    </source>
</evidence>